<dbReference type="GO" id="GO:0045944">
    <property type="term" value="P:positive regulation of transcription by RNA polymerase II"/>
    <property type="evidence" value="ECO:0007669"/>
    <property type="project" value="TreeGrafter"/>
</dbReference>
<dbReference type="PROSITE" id="PS50888">
    <property type="entry name" value="BHLH"/>
    <property type="match status" value="1"/>
</dbReference>
<accession>A0A1X2HM85</accession>
<evidence type="ECO:0000259" key="4">
    <source>
        <dbReference type="PROSITE" id="PS50888"/>
    </source>
</evidence>
<feature type="region of interest" description="Disordered" evidence="3">
    <location>
        <begin position="159"/>
        <end position="317"/>
    </location>
</feature>
<feature type="compositionally biased region" description="Low complexity" evidence="3">
    <location>
        <begin position="274"/>
        <end position="289"/>
    </location>
</feature>
<dbReference type="GO" id="GO:0046983">
    <property type="term" value="F:protein dimerization activity"/>
    <property type="evidence" value="ECO:0007669"/>
    <property type="project" value="InterPro"/>
</dbReference>
<keyword evidence="1" id="KW-0238">DNA-binding</keyword>
<evidence type="ECO:0000256" key="2">
    <source>
        <dbReference type="ARBA" id="ARBA00023242"/>
    </source>
</evidence>
<dbReference type="Gene3D" id="4.10.280.10">
    <property type="entry name" value="Helix-loop-helix DNA-binding domain"/>
    <property type="match status" value="1"/>
</dbReference>
<evidence type="ECO:0000256" key="1">
    <source>
        <dbReference type="ARBA" id="ARBA00023125"/>
    </source>
</evidence>
<dbReference type="SMART" id="SM00353">
    <property type="entry name" value="HLH"/>
    <property type="match status" value="1"/>
</dbReference>
<dbReference type="EMBL" id="MCGN01000002">
    <property type="protein sequence ID" value="ORZ00461.1"/>
    <property type="molecule type" value="Genomic_DNA"/>
</dbReference>
<feature type="compositionally biased region" description="Low complexity" evidence="3">
    <location>
        <begin position="14"/>
        <end position="48"/>
    </location>
</feature>
<feature type="compositionally biased region" description="Low complexity" evidence="3">
    <location>
        <begin position="235"/>
        <end position="254"/>
    </location>
</feature>
<evidence type="ECO:0000313" key="5">
    <source>
        <dbReference type="EMBL" id="ORZ00461.1"/>
    </source>
</evidence>
<feature type="compositionally biased region" description="Low complexity" evidence="3">
    <location>
        <begin position="172"/>
        <end position="183"/>
    </location>
</feature>
<dbReference type="GO" id="GO:0003677">
    <property type="term" value="F:DNA binding"/>
    <property type="evidence" value="ECO:0007669"/>
    <property type="project" value="UniProtKB-KW"/>
</dbReference>
<dbReference type="Pfam" id="PF00010">
    <property type="entry name" value="HLH"/>
    <property type="match status" value="1"/>
</dbReference>
<dbReference type="STRING" id="13706.A0A1X2HM85"/>
<keyword evidence="2" id="KW-0539">Nucleus</keyword>
<evidence type="ECO:0000256" key="3">
    <source>
        <dbReference type="SAM" id="MobiDB-lite"/>
    </source>
</evidence>
<sequence length="390" mass="43436">MLLTNHYSTPPHDSTSPTTAAAAAAAQQQQHQAAAAVAAAASTATSEAPKLPPTAERRGSLDPDSRMLYPLSSFRHRPYAHLSTAPNSPSSSRRGSLTDPALHAQLNRSPPPSPSQSIRPSQSDHADLSHRFLSPPPPAQEHHHLAHAATWRRDSLPSISHLTSRNDPFQPPQHSQQQQQQQKQQHHHNHPQPQQPPQLHQQQQQQQQQQHPLSGMWLDGPQPPSETRRHSIAVSSSSPSPSYYPSSSSTSSSPRLQARPYPARQRHSSLVGVAAEAQQHHAAAAHPHQNTSSNPMSEPMARRASQSMYSRSPELRVSHKLAERKRRKEMKDLFDELRDLLPVDKGLKTSKWEILSKALDYISLLQQRESQWVQEKEELCNELAALKRLA</sequence>
<dbReference type="OrthoDB" id="8964853at2759"/>
<comment type="caution">
    <text evidence="5">The sequence shown here is derived from an EMBL/GenBank/DDBJ whole genome shotgun (WGS) entry which is preliminary data.</text>
</comment>
<dbReference type="InterPro" id="IPR011598">
    <property type="entry name" value="bHLH_dom"/>
</dbReference>
<keyword evidence="6" id="KW-1185">Reference proteome</keyword>
<dbReference type="GO" id="GO:0003700">
    <property type="term" value="F:DNA-binding transcription factor activity"/>
    <property type="evidence" value="ECO:0007669"/>
    <property type="project" value="TreeGrafter"/>
</dbReference>
<dbReference type="AlphaFoldDB" id="A0A1X2HM85"/>
<dbReference type="InterPro" id="IPR036638">
    <property type="entry name" value="HLH_DNA-bd_sf"/>
</dbReference>
<dbReference type="SUPFAM" id="SSF47459">
    <property type="entry name" value="HLH, helix-loop-helix DNA-binding domain"/>
    <property type="match status" value="1"/>
</dbReference>
<organism evidence="5 6">
    <name type="scientific">Syncephalastrum racemosum</name>
    <name type="common">Filamentous fungus</name>
    <dbReference type="NCBI Taxonomy" id="13706"/>
    <lineage>
        <taxon>Eukaryota</taxon>
        <taxon>Fungi</taxon>
        <taxon>Fungi incertae sedis</taxon>
        <taxon>Mucoromycota</taxon>
        <taxon>Mucoromycotina</taxon>
        <taxon>Mucoromycetes</taxon>
        <taxon>Mucorales</taxon>
        <taxon>Syncephalastraceae</taxon>
        <taxon>Syncephalastrum</taxon>
    </lineage>
</organism>
<dbReference type="Proteomes" id="UP000242180">
    <property type="component" value="Unassembled WGS sequence"/>
</dbReference>
<dbReference type="PANTHER" id="PTHR10328:SF15">
    <property type="entry name" value="BHLH TRANSCRIPTION FACTOR"/>
    <property type="match status" value="1"/>
</dbReference>
<evidence type="ECO:0000313" key="6">
    <source>
        <dbReference type="Proteomes" id="UP000242180"/>
    </source>
</evidence>
<proteinExistence type="predicted"/>
<feature type="region of interest" description="Disordered" evidence="3">
    <location>
        <begin position="1"/>
        <end position="68"/>
    </location>
</feature>
<dbReference type="OMA" id="RGSETPY"/>
<feature type="compositionally biased region" description="Polar residues" evidence="3">
    <location>
        <begin position="1"/>
        <end position="13"/>
    </location>
</feature>
<dbReference type="PANTHER" id="PTHR10328">
    <property type="entry name" value="PROTEIN MAX MYC-ASSOCIATED FACTOR X"/>
    <property type="match status" value="1"/>
</dbReference>
<gene>
    <name evidence="5" type="ORF">BCR43DRAFT_521491</name>
</gene>
<dbReference type="GO" id="GO:0090575">
    <property type="term" value="C:RNA polymerase II transcription regulator complex"/>
    <property type="evidence" value="ECO:0007669"/>
    <property type="project" value="TreeGrafter"/>
</dbReference>
<feature type="compositionally biased region" description="Polar residues" evidence="3">
    <location>
        <begin position="84"/>
        <end position="95"/>
    </location>
</feature>
<name>A0A1X2HM85_SYNRA</name>
<feature type="domain" description="BHLH" evidence="4">
    <location>
        <begin position="314"/>
        <end position="365"/>
    </location>
</feature>
<feature type="region of interest" description="Disordered" evidence="3">
    <location>
        <begin position="80"/>
        <end position="146"/>
    </location>
</feature>
<protein>
    <recommendedName>
        <fullName evidence="4">BHLH domain-containing protein</fullName>
    </recommendedName>
</protein>
<dbReference type="InParanoid" id="A0A1X2HM85"/>
<reference evidence="5 6" key="1">
    <citation type="submission" date="2016-07" db="EMBL/GenBank/DDBJ databases">
        <title>Pervasive Adenine N6-methylation of Active Genes in Fungi.</title>
        <authorList>
            <consortium name="DOE Joint Genome Institute"/>
            <person name="Mondo S.J."/>
            <person name="Dannebaum R.O."/>
            <person name="Kuo R.C."/>
            <person name="Labutti K."/>
            <person name="Haridas S."/>
            <person name="Kuo A."/>
            <person name="Salamov A."/>
            <person name="Ahrendt S.R."/>
            <person name="Lipzen A."/>
            <person name="Sullivan W."/>
            <person name="Andreopoulos W.B."/>
            <person name="Clum A."/>
            <person name="Lindquist E."/>
            <person name="Daum C."/>
            <person name="Ramamoorthy G.K."/>
            <person name="Gryganskyi A."/>
            <person name="Culley D."/>
            <person name="Magnuson J.K."/>
            <person name="James T.Y."/>
            <person name="O'Malley M.A."/>
            <person name="Stajich J.E."/>
            <person name="Spatafora J.W."/>
            <person name="Visel A."/>
            <person name="Grigoriev I.V."/>
        </authorList>
    </citation>
    <scope>NUCLEOTIDE SEQUENCE [LARGE SCALE GENOMIC DNA]</scope>
    <source>
        <strain evidence="5 6">NRRL 2496</strain>
    </source>
</reference>
<feature type="compositionally biased region" description="Basic and acidic residues" evidence="3">
    <location>
        <begin position="55"/>
        <end position="65"/>
    </location>
</feature>
<feature type="compositionally biased region" description="Low complexity" evidence="3">
    <location>
        <begin position="197"/>
        <end position="212"/>
    </location>
</feature>